<keyword evidence="5" id="KW-0961">Cell wall biogenesis/degradation</keyword>
<dbReference type="EC" id="3.5.1.28" evidence="3"/>
<evidence type="ECO:0000313" key="8">
    <source>
        <dbReference type="EMBL" id="ROP84105.1"/>
    </source>
</evidence>
<dbReference type="AlphaFoldDB" id="A0A3N1L3X4"/>
<gene>
    <name evidence="8" type="ORF">EDC65_3452</name>
</gene>
<dbReference type="Pfam" id="PF01510">
    <property type="entry name" value="Amidase_2"/>
    <property type="match status" value="1"/>
</dbReference>
<proteinExistence type="inferred from homology"/>
<evidence type="ECO:0000256" key="1">
    <source>
        <dbReference type="ARBA" id="ARBA00001561"/>
    </source>
</evidence>
<reference evidence="8 9" key="1">
    <citation type="submission" date="2018-11" db="EMBL/GenBank/DDBJ databases">
        <title>Genomic Encyclopedia of Type Strains, Phase IV (KMG-IV): sequencing the most valuable type-strain genomes for metagenomic binning, comparative biology and taxonomic classification.</title>
        <authorList>
            <person name="Goeker M."/>
        </authorList>
    </citation>
    <scope>NUCLEOTIDE SEQUENCE [LARGE SCALE GENOMIC DNA]</scope>
    <source>
        <strain evidence="8 9">DSM 5900</strain>
    </source>
</reference>
<dbReference type="CDD" id="cd06583">
    <property type="entry name" value="PGRP"/>
    <property type="match status" value="1"/>
</dbReference>
<evidence type="ECO:0000256" key="2">
    <source>
        <dbReference type="ARBA" id="ARBA00007553"/>
    </source>
</evidence>
<accession>A0A3N1L3X4</accession>
<dbReference type="InterPro" id="IPR002502">
    <property type="entry name" value="Amidase_domain"/>
</dbReference>
<dbReference type="GO" id="GO:0019867">
    <property type="term" value="C:outer membrane"/>
    <property type="evidence" value="ECO:0007669"/>
    <property type="project" value="TreeGrafter"/>
</dbReference>
<dbReference type="Proteomes" id="UP000278222">
    <property type="component" value="Unassembled WGS sequence"/>
</dbReference>
<dbReference type="SUPFAM" id="SSF47090">
    <property type="entry name" value="PGBD-like"/>
    <property type="match status" value="1"/>
</dbReference>
<evidence type="ECO:0000256" key="3">
    <source>
        <dbReference type="ARBA" id="ARBA00011901"/>
    </source>
</evidence>
<evidence type="ECO:0000313" key="9">
    <source>
        <dbReference type="Proteomes" id="UP000278222"/>
    </source>
</evidence>
<keyword evidence="4" id="KW-0378">Hydrolase</keyword>
<organism evidence="8 9">
    <name type="scientific">Stella humosa</name>
    <dbReference type="NCBI Taxonomy" id="94"/>
    <lineage>
        <taxon>Bacteria</taxon>
        <taxon>Pseudomonadati</taxon>
        <taxon>Pseudomonadota</taxon>
        <taxon>Alphaproteobacteria</taxon>
        <taxon>Rhodospirillales</taxon>
        <taxon>Stellaceae</taxon>
        <taxon>Stella</taxon>
    </lineage>
</organism>
<dbReference type="GO" id="GO:0071555">
    <property type="term" value="P:cell wall organization"/>
    <property type="evidence" value="ECO:0007669"/>
    <property type="project" value="UniProtKB-KW"/>
</dbReference>
<evidence type="ECO:0000256" key="4">
    <source>
        <dbReference type="ARBA" id="ARBA00022801"/>
    </source>
</evidence>
<feature type="domain" description="N-acetylmuramoyl-L-alanine amidase" evidence="7">
    <location>
        <begin position="19"/>
        <end position="156"/>
    </location>
</feature>
<dbReference type="PANTHER" id="PTHR30417">
    <property type="entry name" value="N-ACETYLMURAMOYL-L-ALANINE AMIDASE AMID"/>
    <property type="match status" value="1"/>
</dbReference>
<dbReference type="GO" id="GO:0009254">
    <property type="term" value="P:peptidoglycan turnover"/>
    <property type="evidence" value="ECO:0007669"/>
    <property type="project" value="TreeGrafter"/>
</dbReference>
<name>A0A3N1L3X4_9PROT</name>
<sequence>MSAAAFSGNGSMRLIERPSPNHGPRLGDGVVDILVLHYTGMRSAGAALELLCDPAAQVSAHYLIAQDGTVHRMVAEDRRAWHAGRSWWQGETDVNSRSIGIELENPGHYWGYVPFPAAQMATLVALCTGVLARHPIPPGRVVGHSDIAPRRKQDPGELFDWPALAQAGIGRWPPALDLPAPDAPPFPAEEGMARLAALGYELDDPAATVTAFQRRYRPAVVDGRLDAETLWRIARLAP</sequence>
<evidence type="ECO:0000256" key="5">
    <source>
        <dbReference type="ARBA" id="ARBA00023316"/>
    </source>
</evidence>
<protein>
    <recommendedName>
        <fullName evidence="3">N-acetylmuramoyl-L-alanine amidase</fullName>
        <ecNumber evidence="3">3.5.1.28</ecNumber>
    </recommendedName>
</protein>
<comment type="similarity">
    <text evidence="2">Belongs to the N-acetylmuramoyl-L-alanine amidase 2 family.</text>
</comment>
<dbReference type="SUPFAM" id="SSF55846">
    <property type="entry name" value="N-acetylmuramoyl-L-alanine amidase-like"/>
    <property type="match status" value="1"/>
</dbReference>
<evidence type="ECO:0000259" key="7">
    <source>
        <dbReference type="SMART" id="SM00644"/>
    </source>
</evidence>
<dbReference type="Gene3D" id="1.10.101.10">
    <property type="entry name" value="PGBD-like superfamily/PGBD"/>
    <property type="match status" value="1"/>
</dbReference>
<dbReference type="SMART" id="SM00644">
    <property type="entry name" value="Ami_2"/>
    <property type="match status" value="1"/>
</dbReference>
<dbReference type="InterPro" id="IPR036366">
    <property type="entry name" value="PGBDSf"/>
</dbReference>
<dbReference type="GO" id="GO:0008745">
    <property type="term" value="F:N-acetylmuramoyl-L-alanine amidase activity"/>
    <property type="evidence" value="ECO:0007669"/>
    <property type="project" value="UniProtKB-EC"/>
</dbReference>
<dbReference type="InterPro" id="IPR051206">
    <property type="entry name" value="NAMLAA_amidase_2"/>
</dbReference>
<comment type="caution">
    <text evidence="8">The sequence shown here is derived from an EMBL/GenBank/DDBJ whole genome shotgun (WGS) entry which is preliminary data.</text>
</comment>
<dbReference type="Gene3D" id="3.40.80.10">
    <property type="entry name" value="Peptidoglycan recognition protein-like"/>
    <property type="match status" value="1"/>
</dbReference>
<dbReference type="PANTHER" id="PTHR30417:SF1">
    <property type="entry name" value="N-ACETYLMURAMOYL-L-ALANINE AMIDASE AMID"/>
    <property type="match status" value="1"/>
</dbReference>
<keyword evidence="9" id="KW-1185">Reference proteome</keyword>
<dbReference type="InterPro" id="IPR036505">
    <property type="entry name" value="Amidase/PGRP_sf"/>
</dbReference>
<comment type="catalytic activity">
    <reaction evidence="1">
        <text>Hydrolyzes the link between N-acetylmuramoyl residues and L-amino acid residues in certain cell-wall glycopeptides.</text>
        <dbReference type="EC" id="3.5.1.28"/>
    </reaction>
</comment>
<dbReference type="EMBL" id="RJKX01000015">
    <property type="protein sequence ID" value="ROP84105.1"/>
    <property type="molecule type" value="Genomic_DNA"/>
</dbReference>
<evidence type="ECO:0000256" key="6">
    <source>
        <dbReference type="SAM" id="MobiDB-lite"/>
    </source>
</evidence>
<feature type="region of interest" description="Disordered" evidence="6">
    <location>
        <begin position="1"/>
        <end position="21"/>
    </location>
</feature>
<dbReference type="InterPro" id="IPR036365">
    <property type="entry name" value="PGBD-like_sf"/>
</dbReference>
<dbReference type="GO" id="GO:0009253">
    <property type="term" value="P:peptidoglycan catabolic process"/>
    <property type="evidence" value="ECO:0007669"/>
    <property type="project" value="InterPro"/>
</dbReference>